<reference evidence="1 2" key="1">
    <citation type="submission" date="2016-07" db="EMBL/GenBank/DDBJ databases">
        <title>Pervasive Adenine N6-methylation of Active Genes in Fungi.</title>
        <authorList>
            <consortium name="DOE Joint Genome Institute"/>
            <person name="Mondo S.J."/>
            <person name="Dannebaum R.O."/>
            <person name="Kuo R.C."/>
            <person name="Labutti K."/>
            <person name="Haridas S."/>
            <person name="Kuo A."/>
            <person name="Salamov A."/>
            <person name="Ahrendt S.R."/>
            <person name="Lipzen A."/>
            <person name="Sullivan W."/>
            <person name="Andreopoulos W.B."/>
            <person name="Clum A."/>
            <person name="Lindquist E."/>
            <person name="Daum C."/>
            <person name="Ramamoorthy G.K."/>
            <person name="Gryganskyi A."/>
            <person name="Culley D."/>
            <person name="Magnuson J.K."/>
            <person name="James T.Y."/>
            <person name="O'Malley M.A."/>
            <person name="Stajich J.E."/>
            <person name="Spatafora J.W."/>
            <person name="Visel A."/>
            <person name="Grigoriev I.V."/>
        </authorList>
    </citation>
    <scope>NUCLEOTIDE SEQUENCE [LARGE SCALE GENOMIC DNA]</scope>
    <source>
        <strain evidence="1 2">NRRL 2496</strain>
    </source>
</reference>
<evidence type="ECO:0000313" key="2">
    <source>
        <dbReference type="Proteomes" id="UP000242180"/>
    </source>
</evidence>
<protein>
    <submittedName>
        <fullName evidence="1">Uncharacterized protein</fullName>
    </submittedName>
</protein>
<evidence type="ECO:0000313" key="1">
    <source>
        <dbReference type="EMBL" id="ORZ00347.1"/>
    </source>
</evidence>
<dbReference type="AlphaFoldDB" id="A0A1X2HLX7"/>
<dbReference type="Proteomes" id="UP000242180">
    <property type="component" value="Unassembled WGS sequence"/>
</dbReference>
<organism evidence="1 2">
    <name type="scientific">Syncephalastrum racemosum</name>
    <name type="common">Filamentous fungus</name>
    <dbReference type="NCBI Taxonomy" id="13706"/>
    <lineage>
        <taxon>Eukaryota</taxon>
        <taxon>Fungi</taxon>
        <taxon>Fungi incertae sedis</taxon>
        <taxon>Mucoromycota</taxon>
        <taxon>Mucoromycotina</taxon>
        <taxon>Mucoromycetes</taxon>
        <taxon>Mucorales</taxon>
        <taxon>Syncephalastraceae</taxon>
        <taxon>Syncephalastrum</taxon>
    </lineage>
</organism>
<sequence>MPAHNFIDALTMVWDAFAENAYFAIAGSRFFGWMKPVNFFDVVRRYQIQDTVIYNVKAW</sequence>
<comment type="caution">
    <text evidence="1">The sequence shown here is derived from an EMBL/GenBank/DDBJ whole genome shotgun (WGS) entry which is preliminary data.</text>
</comment>
<name>A0A1X2HLX7_SYNRA</name>
<gene>
    <name evidence="1" type="ORF">BCR43DRAFT_485074</name>
</gene>
<accession>A0A1X2HLX7</accession>
<dbReference type="InParanoid" id="A0A1X2HLX7"/>
<dbReference type="EMBL" id="MCGN01000002">
    <property type="protein sequence ID" value="ORZ00347.1"/>
    <property type="molecule type" value="Genomic_DNA"/>
</dbReference>
<proteinExistence type="predicted"/>
<keyword evidence="2" id="KW-1185">Reference proteome</keyword>